<reference evidence="1" key="1">
    <citation type="submission" date="2022-07" db="EMBL/GenBank/DDBJ databases">
        <authorList>
            <person name="Trinca V."/>
            <person name="Uliana J.V.C."/>
            <person name="Torres T.T."/>
            <person name="Ward R.J."/>
            <person name="Monesi N."/>
        </authorList>
    </citation>
    <scope>NUCLEOTIDE SEQUENCE</scope>
    <source>
        <strain evidence="1">HSMRA1968</strain>
        <tissue evidence="1">Whole embryos</tissue>
    </source>
</reference>
<dbReference type="AlphaFoldDB" id="A0A9Q0MZJ1"/>
<evidence type="ECO:0000313" key="2">
    <source>
        <dbReference type="Proteomes" id="UP001151699"/>
    </source>
</evidence>
<sequence length="72" mass="8497">TISTTTERYRISRKELGYILGRNYRGLQKLLKIELNDAANQSQYNIRDYRREFGNALVPFSIIKTSKRNNKT</sequence>
<gene>
    <name evidence="1" type="ORF">Bhyg_13029</name>
</gene>
<evidence type="ECO:0000313" key="1">
    <source>
        <dbReference type="EMBL" id="KAJ6640279.1"/>
    </source>
</evidence>
<name>A0A9Q0MZJ1_9DIPT</name>
<organism evidence="1 2">
    <name type="scientific">Pseudolycoriella hygida</name>
    <dbReference type="NCBI Taxonomy" id="35572"/>
    <lineage>
        <taxon>Eukaryota</taxon>
        <taxon>Metazoa</taxon>
        <taxon>Ecdysozoa</taxon>
        <taxon>Arthropoda</taxon>
        <taxon>Hexapoda</taxon>
        <taxon>Insecta</taxon>
        <taxon>Pterygota</taxon>
        <taxon>Neoptera</taxon>
        <taxon>Endopterygota</taxon>
        <taxon>Diptera</taxon>
        <taxon>Nematocera</taxon>
        <taxon>Sciaroidea</taxon>
        <taxon>Sciaridae</taxon>
        <taxon>Pseudolycoriella</taxon>
    </lineage>
</organism>
<keyword evidence="2" id="KW-1185">Reference proteome</keyword>
<dbReference type="OrthoDB" id="6623312at2759"/>
<feature type="non-terminal residue" evidence="1">
    <location>
        <position position="72"/>
    </location>
</feature>
<proteinExistence type="predicted"/>
<comment type="caution">
    <text evidence="1">The sequence shown here is derived from an EMBL/GenBank/DDBJ whole genome shotgun (WGS) entry which is preliminary data.</text>
</comment>
<accession>A0A9Q0MZJ1</accession>
<dbReference type="EMBL" id="WJQU01000003">
    <property type="protein sequence ID" value="KAJ6640279.1"/>
    <property type="molecule type" value="Genomic_DNA"/>
</dbReference>
<protein>
    <submittedName>
        <fullName evidence="1">Uncharacterized protein</fullName>
    </submittedName>
</protein>
<dbReference type="Proteomes" id="UP001151699">
    <property type="component" value="Chromosome X"/>
</dbReference>